<evidence type="ECO:0000256" key="3">
    <source>
        <dbReference type="ARBA" id="ARBA00012217"/>
    </source>
</evidence>
<evidence type="ECO:0000313" key="22">
    <source>
        <dbReference type="Proteomes" id="UP000470980"/>
    </source>
</evidence>
<dbReference type="EMBL" id="NBEB01000036">
    <property type="protein sequence ID" value="OQQ85020.1"/>
    <property type="molecule type" value="Genomic_DNA"/>
</dbReference>
<dbReference type="PROSITE" id="PS01058">
    <property type="entry name" value="SAICAR_SYNTHETASE_2"/>
    <property type="match status" value="1"/>
</dbReference>
<dbReference type="CDD" id="cd01415">
    <property type="entry name" value="SAICAR_synt_PurC"/>
    <property type="match status" value="1"/>
</dbReference>
<accession>A0A089QCF1</accession>
<dbReference type="PANTHER" id="PTHR43599:SF3">
    <property type="entry name" value="SI:DKEY-6E2.2"/>
    <property type="match status" value="1"/>
</dbReference>
<dbReference type="KEGG" id="lsj:LSJ_0713"/>
<evidence type="ECO:0000256" key="2">
    <source>
        <dbReference type="ARBA" id="ARBA00010190"/>
    </source>
</evidence>
<comment type="catalytic activity">
    <reaction evidence="10 11">
        <text>5-amino-1-(5-phospho-D-ribosyl)imidazole-4-carboxylate + L-aspartate + ATP = (2S)-2-[5-amino-1-(5-phospho-beta-D-ribosyl)imidazole-4-carboxamido]succinate + ADP + phosphate + 2 H(+)</text>
        <dbReference type="Rhea" id="RHEA:22628"/>
        <dbReference type="ChEBI" id="CHEBI:15378"/>
        <dbReference type="ChEBI" id="CHEBI:29991"/>
        <dbReference type="ChEBI" id="CHEBI:30616"/>
        <dbReference type="ChEBI" id="CHEBI:43474"/>
        <dbReference type="ChEBI" id="CHEBI:58443"/>
        <dbReference type="ChEBI" id="CHEBI:77657"/>
        <dbReference type="ChEBI" id="CHEBI:456216"/>
        <dbReference type="EC" id="6.3.2.6"/>
    </reaction>
</comment>
<evidence type="ECO:0000256" key="4">
    <source>
        <dbReference type="ARBA" id="ARBA00016460"/>
    </source>
</evidence>
<evidence type="ECO:0000313" key="15">
    <source>
        <dbReference type="EMBL" id="MYY72262.1"/>
    </source>
</evidence>
<evidence type="ECO:0000256" key="6">
    <source>
        <dbReference type="ARBA" id="ARBA00022741"/>
    </source>
</evidence>
<dbReference type="EC" id="6.3.2.6" evidence="3 11"/>
<dbReference type="InterPro" id="IPR018236">
    <property type="entry name" value="SAICAR_synthetase_CS"/>
</dbReference>
<reference evidence="13 19" key="1">
    <citation type="journal article" date="2014" name="BMC Genomics">
        <title>Unusual genome complexity in Lactobacillus salivarius JCM1046.</title>
        <authorList>
            <person name="Raftis E.J."/>
            <person name="Forde B.M."/>
            <person name="Claesson M.J."/>
            <person name="O'Toole P.W."/>
        </authorList>
    </citation>
    <scope>NUCLEOTIDE SEQUENCE [LARGE SCALE GENOMIC DNA]</scope>
    <source>
        <strain evidence="13 19">JCM1046</strain>
    </source>
</reference>
<dbReference type="Gene3D" id="3.30.200.20">
    <property type="entry name" value="Phosphorylase Kinase, domain 1"/>
    <property type="match status" value="1"/>
</dbReference>
<dbReference type="GO" id="GO:0005524">
    <property type="term" value="F:ATP binding"/>
    <property type="evidence" value="ECO:0007669"/>
    <property type="project" value="UniProtKB-KW"/>
</dbReference>
<comment type="similarity">
    <text evidence="2 11">Belongs to the SAICAR synthetase family.</text>
</comment>
<dbReference type="Proteomes" id="UP000471300">
    <property type="component" value="Unassembled WGS sequence"/>
</dbReference>
<dbReference type="AlphaFoldDB" id="A0A089QCF1"/>
<protein>
    <recommendedName>
        <fullName evidence="4 11">Phosphoribosylaminoimidazole-succinocarboxamide synthase</fullName>
        <ecNumber evidence="3 11">6.3.2.6</ecNumber>
    </recommendedName>
    <alternativeName>
        <fullName evidence="9 11">SAICAR synthetase</fullName>
    </alternativeName>
</protein>
<evidence type="ECO:0000313" key="20">
    <source>
        <dbReference type="Proteomes" id="UP000192638"/>
    </source>
</evidence>
<evidence type="ECO:0000256" key="11">
    <source>
        <dbReference type="HAMAP-Rule" id="MF_00137"/>
    </source>
</evidence>
<dbReference type="NCBIfam" id="TIGR00081">
    <property type="entry name" value="purC"/>
    <property type="match status" value="1"/>
</dbReference>
<name>A0A089QCF1_9LACO</name>
<comment type="pathway">
    <text evidence="1 11">Purine metabolism; IMP biosynthesis via de novo pathway; 5-amino-1-(5-phospho-D-ribosyl)imidazole-4-carboxamide from 5-amino-1-(5-phospho-D-ribosyl)imidazole-4-carboxylate: step 1/2.</text>
</comment>
<dbReference type="SUPFAM" id="SSF56104">
    <property type="entry name" value="SAICAR synthase-like"/>
    <property type="match status" value="1"/>
</dbReference>
<proteinExistence type="inferred from homology"/>
<reference evidence="22 23" key="4">
    <citation type="journal article" date="2020" name="Food Funct.">
        <title>Screening of Lactobacillus salivarius strains from the feces of Chinese populations and the evaluation of their effects against intestinal inflammation in mice.</title>
        <authorList>
            <person name="Zhai Q."/>
            <person name="Shen X."/>
            <person name="Cen S."/>
            <person name="Zhang C."/>
            <person name="Tian F."/>
            <person name="Zhao J."/>
            <person name="Zhang H."/>
            <person name="Xue Y."/>
            <person name="Chen W."/>
        </authorList>
    </citation>
    <scope>NUCLEOTIDE SEQUENCE [LARGE SCALE GENOMIC DNA]</scope>
    <source>
        <strain evidence="16 23">FZJTZ28M4.scaf</strain>
        <strain evidence="15 22">FZJTZ9M6.scaf</strain>
    </source>
</reference>
<dbReference type="Proteomes" id="UP000470980">
    <property type="component" value="Unassembled WGS sequence"/>
</dbReference>
<dbReference type="Proteomes" id="UP001213566">
    <property type="component" value="Unassembled WGS sequence"/>
</dbReference>
<evidence type="ECO:0000256" key="7">
    <source>
        <dbReference type="ARBA" id="ARBA00022755"/>
    </source>
</evidence>
<keyword evidence="5 11" id="KW-0436">Ligase</keyword>
<dbReference type="InterPro" id="IPR028923">
    <property type="entry name" value="SAICAR_synt/ADE2_N"/>
</dbReference>
<dbReference type="GO" id="GO:0004639">
    <property type="term" value="F:phosphoribosylaminoimidazolesuccinocarboxamide synthase activity"/>
    <property type="evidence" value="ECO:0007669"/>
    <property type="project" value="UniProtKB-UniRule"/>
</dbReference>
<dbReference type="EMBL" id="JARKHV010000002">
    <property type="protein sequence ID" value="MDF4186175.1"/>
    <property type="molecule type" value="Genomic_DNA"/>
</dbReference>
<dbReference type="Proteomes" id="UP000029488">
    <property type="component" value="Chromosome"/>
</dbReference>
<sequence length="237" mass="27433">MSELLYEGKAKQMWSTEDENVLRVVYMDQATALNGKKKDVIKGKGHVNNQISSLIFEYLIKNDIPTHFIKKISENEELVKKVKIFPLEIVTRNVAAGHFSTRYGVEEGKKFNKPVEEMYFKSDELDDPFINESQALALEIATKEDLNRIWDLSRKVNTLLTDLFKQAGMKLVDFKLEFGTLADGTLVLADEFSPDNCRLWDLEDNRHLDKDVYRRDIGDLTPVYEEVLNRLKKVLNK</sequence>
<evidence type="ECO:0000313" key="18">
    <source>
        <dbReference type="EMBL" id="PWG52888.1"/>
    </source>
</evidence>
<dbReference type="InterPro" id="IPR001636">
    <property type="entry name" value="SAICAR_synth"/>
</dbReference>
<evidence type="ECO:0000313" key="16">
    <source>
        <dbReference type="EMBL" id="MYZ65886.1"/>
    </source>
</evidence>
<evidence type="ECO:0000313" key="14">
    <source>
        <dbReference type="EMBL" id="MDF4186175.1"/>
    </source>
</evidence>
<dbReference type="Pfam" id="PF01259">
    <property type="entry name" value="SAICAR_synt"/>
    <property type="match status" value="1"/>
</dbReference>
<evidence type="ECO:0000256" key="9">
    <source>
        <dbReference type="ARBA" id="ARBA00030409"/>
    </source>
</evidence>
<dbReference type="EMBL" id="VSTR01000001">
    <property type="protein sequence ID" value="MYY72262.1"/>
    <property type="molecule type" value="Genomic_DNA"/>
</dbReference>
<dbReference type="HAMAP" id="MF_00137">
    <property type="entry name" value="SAICAR_synth"/>
    <property type="match status" value="1"/>
</dbReference>
<feature type="domain" description="SAICAR synthetase/ADE2 N-terminal" evidence="12">
    <location>
        <begin position="4"/>
        <end position="230"/>
    </location>
</feature>
<evidence type="ECO:0000313" key="21">
    <source>
        <dbReference type="Proteomes" id="UP000245607"/>
    </source>
</evidence>
<evidence type="ECO:0000313" key="19">
    <source>
        <dbReference type="Proteomes" id="UP000029488"/>
    </source>
</evidence>
<reference evidence="17 20" key="2">
    <citation type="submission" date="2017-03" db="EMBL/GenBank/DDBJ databases">
        <title>Phylogenomics and comparative genomics of Lactobacillus salivarius, a mammalian gut commensal.</title>
        <authorList>
            <person name="Harris H.M."/>
        </authorList>
    </citation>
    <scope>NUCLEOTIDE SEQUENCE [LARGE SCALE GENOMIC DNA]</scope>
    <source>
        <strain evidence="17 20">LMG 14477</strain>
    </source>
</reference>
<dbReference type="RefSeq" id="WP_014568323.1">
    <property type="nucleotide sequence ID" value="NZ_CABMGV010000001.1"/>
</dbReference>
<gene>
    <name evidence="11 13" type="primary">purC</name>
    <name evidence="17" type="ORF">B6U60_03065</name>
    <name evidence="18" type="ORF">DB362_02935</name>
    <name evidence="16" type="ORF">FYL06_02775</name>
    <name evidence="15" type="ORF">FYL10_00935</name>
    <name evidence="13" type="ORF">LSJ_0713</name>
    <name evidence="14" type="ORF">PV940_03875</name>
</gene>
<dbReference type="InterPro" id="IPR033934">
    <property type="entry name" value="SAICAR_synt_PurC"/>
</dbReference>
<evidence type="ECO:0000313" key="13">
    <source>
        <dbReference type="EMBL" id="AIR10405.1"/>
    </source>
</evidence>
<dbReference type="FunFam" id="3.30.470.20:FF:000006">
    <property type="entry name" value="Phosphoribosylaminoimidazole-succinocarboxamide synthase"/>
    <property type="match status" value="1"/>
</dbReference>
<dbReference type="Proteomes" id="UP000245607">
    <property type="component" value="Unassembled WGS sequence"/>
</dbReference>
<reference evidence="18 21" key="3">
    <citation type="submission" date="2018-05" db="EMBL/GenBank/DDBJ databases">
        <title>Lactobacillus salivarius genome sequencing and assembly.</title>
        <authorList>
            <person name="Audisio C."/>
            <person name="Albarracin L."/>
            <person name="Torres M.J."/>
            <person name="Hebert E.M."/>
            <person name="Saavedra L."/>
        </authorList>
    </citation>
    <scope>NUCLEOTIDE SEQUENCE [LARGE SCALE GENOMIC DNA]</scope>
    <source>
        <strain evidence="18 21">A3iob</strain>
    </source>
</reference>
<evidence type="ECO:0000259" key="12">
    <source>
        <dbReference type="Pfam" id="PF01259"/>
    </source>
</evidence>
<keyword evidence="8 11" id="KW-0067">ATP-binding</keyword>
<evidence type="ECO:0000256" key="10">
    <source>
        <dbReference type="ARBA" id="ARBA00048475"/>
    </source>
</evidence>
<dbReference type="GO" id="GO:0006189">
    <property type="term" value="P:'de novo' IMP biosynthetic process"/>
    <property type="evidence" value="ECO:0007669"/>
    <property type="project" value="UniProtKB-UniRule"/>
</dbReference>
<dbReference type="PANTHER" id="PTHR43599">
    <property type="entry name" value="MULTIFUNCTIONAL PROTEIN ADE2"/>
    <property type="match status" value="1"/>
</dbReference>
<evidence type="ECO:0000256" key="1">
    <source>
        <dbReference type="ARBA" id="ARBA00004672"/>
    </source>
</evidence>
<evidence type="ECO:0000256" key="5">
    <source>
        <dbReference type="ARBA" id="ARBA00022598"/>
    </source>
</evidence>
<dbReference type="UniPathway" id="UPA00074">
    <property type="reaction ID" value="UER00131"/>
</dbReference>
<organism evidence="13 19">
    <name type="scientific">Ligilactobacillus salivarius</name>
    <dbReference type="NCBI Taxonomy" id="1624"/>
    <lineage>
        <taxon>Bacteria</taxon>
        <taxon>Bacillati</taxon>
        <taxon>Bacillota</taxon>
        <taxon>Bacilli</taxon>
        <taxon>Lactobacillales</taxon>
        <taxon>Lactobacillaceae</taxon>
        <taxon>Ligilactobacillus</taxon>
    </lineage>
</organism>
<reference evidence="14" key="5">
    <citation type="submission" date="2023-02" db="EMBL/GenBank/DDBJ databases">
        <title>Draft Whole-Genome Sequences of competitive exclusion Lactobacillus salivarius strains for Poultry.</title>
        <authorList>
            <person name="Ma L.M."/>
            <person name="Lopez-Guerra N."/>
            <person name="Zhang G."/>
        </authorList>
    </citation>
    <scope>NUCLEOTIDE SEQUENCE</scope>
    <source>
        <strain evidence="14">Salm-9</strain>
    </source>
</reference>
<keyword evidence="6 11" id="KW-0547">Nucleotide-binding</keyword>
<dbReference type="InterPro" id="IPR050089">
    <property type="entry name" value="SAICAR_synthetase"/>
</dbReference>
<dbReference type="Proteomes" id="UP000192638">
    <property type="component" value="Unassembled WGS sequence"/>
</dbReference>
<dbReference type="Gene3D" id="3.30.470.20">
    <property type="entry name" value="ATP-grasp fold, B domain"/>
    <property type="match status" value="1"/>
</dbReference>
<dbReference type="EMBL" id="QFAS01000005">
    <property type="protein sequence ID" value="PWG52888.1"/>
    <property type="molecule type" value="Genomic_DNA"/>
</dbReference>
<evidence type="ECO:0000313" key="17">
    <source>
        <dbReference type="EMBL" id="OQQ85020.1"/>
    </source>
</evidence>
<dbReference type="EMBL" id="VSTU01000002">
    <property type="protein sequence ID" value="MYZ65886.1"/>
    <property type="molecule type" value="Genomic_DNA"/>
</dbReference>
<evidence type="ECO:0000313" key="23">
    <source>
        <dbReference type="Proteomes" id="UP000471300"/>
    </source>
</evidence>
<keyword evidence="7 11" id="KW-0658">Purine biosynthesis</keyword>
<evidence type="ECO:0000256" key="8">
    <source>
        <dbReference type="ARBA" id="ARBA00022840"/>
    </source>
</evidence>
<dbReference type="EMBL" id="CP007646">
    <property type="protein sequence ID" value="AIR10405.1"/>
    <property type="molecule type" value="Genomic_DNA"/>
</dbReference>
<dbReference type="GO" id="GO:0009236">
    <property type="term" value="P:cobalamin biosynthetic process"/>
    <property type="evidence" value="ECO:0007669"/>
    <property type="project" value="InterPro"/>
</dbReference>